<accession>A0AAP2GNR2</accession>
<organism evidence="3 4">
    <name type="scientific">Chryseosolibacter histidini</name>
    <dbReference type="NCBI Taxonomy" id="2782349"/>
    <lineage>
        <taxon>Bacteria</taxon>
        <taxon>Pseudomonadati</taxon>
        <taxon>Bacteroidota</taxon>
        <taxon>Cytophagia</taxon>
        <taxon>Cytophagales</taxon>
        <taxon>Chryseotaleaceae</taxon>
        <taxon>Chryseosolibacter</taxon>
    </lineage>
</organism>
<dbReference type="EMBL" id="JAHESF010000007">
    <property type="protein sequence ID" value="MBT1697150.1"/>
    <property type="molecule type" value="Genomic_DNA"/>
</dbReference>
<dbReference type="PANTHER" id="PTHR42680">
    <property type="entry name" value="DCTP DEAMINASE"/>
    <property type="match status" value="1"/>
</dbReference>
<comment type="caution">
    <text evidence="3">The sequence shown here is derived from an EMBL/GenBank/DDBJ whole genome shotgun (WGS) entry which is preliminary data.</text>
</comment>
<evidence type="ECO:0000313" key="3">
    <source>
        <dbReference type="EMBL" id="MBT1697150.1"/>
    </source>
</evidence>
<keyword evidence="1 3" id="KW-0378">Hydrolase</keyword>
<dbReference type="Pfam" id="PF22769">
    <property type="entry name" value="DCD"/>
    <property type="match status" value="1"/>
</dbReference>
<keyword evidence="4" id="KW-1185">Reference proteome</keyword>
<evidence type="ECO:0000256" key="2">
    <source>
        <dbReference type="ARBA" id="ARBA00023080"/>
    </source>
</evidence>
<evidence type="ECO:0000313" key="4">
    <source>
        <dbReference type="Proteomes" id="UP001319200"/>
    </source>
</evidence>
<dbReference type="Proteomes" id="UP001319200">
    <property type="component" value="Unassembled WGS sequence"/>
</dbReference>
<dbReference type="RefSeq" id="WP_254162919.1">
    <property type="nucleotide sequence ID" value="NZ_JAHESF010000007.1"/>
</dbReference>
<gene>
    <name evidence="3" type="primary">dcd</name>
    <name evidence="3" type="ORF">KK083_09710</name>
</gene>
<evidence type="ECO:0000256" key="1">
    <source>
        <dbReference type="ARBA" id="ARBA00022801"/>
    </source>
</evidence>
<dbReference type="InterPro" id="IPR036157">
    <property type="entry name" value="dUTPase-like_sf"/>
</dbReference>
<reference evidence="3 4" key="1">
    <citation type="submission" date="2021-05" db="EMBL/GenBank/DDBJ databases">
        <title>A Polyphasic approach of four new species of the genus Ohtaekwangia: Ohtaekwangia histidinii sp. nov., Ohtaekwangia cretensis sp. nov., Ohtaekwangia indiensis sp. nov., Ohtaekwangia reichenbachii sp. nov. from diverse environment.</title>
        <authorList>
            <person name="Octaviana S."/>
        </authorList>
    </citation>
    <scope>NUCLEOTIDE SEQUENCE [LARGE SCALE GENOMIC DNA]</scope>
    <source>
        <strain evidence="3 4">PWU4</strain>
    </source>
</reference>
<dbReference type="EC" id="3.5.4.13" evidence="3"/>
<dbReference type="CDD" id="cd07557">
    <property type="entry name" value="trimeric_dUTPase"/>
    <property type="match status" value="1"/>
</dbReference>
<protein>
    <submittedName>
        <fullName evidence="3">dCTP deaminase</fullName>
        <ecNumber evidence="3">3.5.4.13</ecNumber>
    </submittedName>
</protein>
<dbReference type="GO" id="GO:0006229">
    <property type="term" value="P:dUTP biosynthetic process"/>
    <property type="evidence" value="ECO:0007669"/>
    <property type="project" value="InterPro"/>
</dbReference>
<keyword evidence="2" id="KW-0546">Nucleotide metabolism</keyword>
<dbReference type="GO" id="GO:0008829">
    <property type="term" value="F:dCTP deaminase activity"/>
    <property type="evidence" value="ECO:0007669"/>
    <property type="project" value="UniProtKB-EC"/>
</dbReference>
<dbReference type="SUPFAM" id="SSF51283">
    <property type="entry name" value="dUTPase-like"/>
    <property type="match status" value="1"/>
</dbReference>
<dbReference type="AlphaFoldDB" id="A0AAP2GNR2"/>
<dbReference type="PANTHER" id="PTHR42680:SF3">
    <property type="entry name" value="DCTP DEAMINASE"/>
    <property type="match status" value="1"/>
</dbReference>
<sequence>MYLTKSAIEKLLDNKQLIIRPLLDKQTQLGEVSLDLRLGQDFLVSYLGRDVSIDATGETRNRPLHIFFDETRRIVGEAFVFHPNQVVLCSTLEYIRLPDNVFMSLTTRSSYSRLGFSLSTVVQPGYCGCISIELTNTGNVPVKVLVGARLLQARFFKMESSTKYLNTDRKYLCQVRPQVSKAPEDTEFKILKSLVNTTPNLP</sequence>
<dbReference type="Gene3D" id="2.70.40.10">
    <property type="match status" value="1"/>
</dbReference>
<dbReference type="NCBIfam" id="TIGR02274">
    <property type="entry name" value="dCTP_deam"/>
    <property type="match status" value="1"/>
</dbReference>
<name>A0AAP2GNR2_9BACT</name>
<dbReference type="InterPro" id="IPR033704">
    <property type="entry name" value="dUTPase_trimeric"/>
</dbReference>
<proteinExistence type="predicted"/>
<dbReference type="InterPro" id="IPR011962">
    <property type="entry name" value="dCTP_deaminase"/>
</dbReference>